<feature type="compositionally biased region" description="Pro residues" evidence="9">
    <location>
        <begin position="992"/>
        <end position="1004"/>
    </location>
</feature>
<dbReference type="InterPro" id="IPR019821">
    <property type="entry name" value="Kinesin_motor_CS"/>
</dbReference>
<dbReference type="GO" id="GO:0007018">
    <property type="term" value="P:microtubule-based movement"/>
    <property type="evidence" value="ECO:0007669"/>
    <property type="project" value="InterPro"/>
</dbReference>
<evidence type="ECO:0000256" key="1">
    <source>
        <dbReference type="ARBA" id="ARBA00022701"/>
    </source>
</evidence>
<keyword evidence="2 7" id="KW-0547">Nucleotide-binding</keyword>
<evidence type="ECO:0000256" key="8">
    <source>
        <dbReference type="SAM" id="Coils"/>
    </source>
</evidence>
<keyword evidence="3 7" id="KW-0067">ATP-binding</keyword>
<organism evidence="11 12">
    <name type="scientific">Vitrella brassicaformis (strain CCMP3155)</name>
    <dbReference type="NCBI Taxonomy" id="1169540"/>
    <lineage>
        <taxon>Eukaryota</taxon>
        <taxon>Sar</taxon>
        <taxon>Alveolata</taxon>
        <taxon>Colpodellida</taxon>
        <taxon>Vitrellaceae</taxon>
        <taxon>Vitrella</taxon>
    </lineage>
</organism>
<evidence type="ECO:0000256" key="5">
    <source>
        <dbReference type="ARBA" id="ARBA00023175"/>
    </source>
</evidence>
<evidence type="ECO:0000256" key="7">
    <source>
        <dbReference type="PROSITE-ProRule" id="PRU00283"/>
    </source>
</evidence>
<dbReference type="PROSITE" id="PS50067">
    <property type="entry name" value="KINESIN_MOTOR_2"/>
    <property type="match status" value="1"/>
</dbReference>
<dbReference type="PANTHER" id="PTHR47968:SF13">
    <property type="entry name" value="KINESIN-LIKE PROTEIN KIF19 ISOFORM X1"/>
    <property type="match status" value="1"/>
</dbReference>
<gene>
    <name evidence="11" type="ORF">Vbra_18839</name>
</gene>
<dbReference type="OrthoDB" id="3176171at2759"/>
<dbReference type="AlphaFoldDB" id="A0A0G4GVT2"/>
<proteinExistence type="inferred from homology"/>
<name>A0A0G4GVT2_VITBC</name>
<feature type="compositionally biased region" description="Low complexity" evidence="9">
    <location>
        <begin position="950"/>
        <end position="963"/>
    </location>
</feature>
<feature type="region of interest" description="Disordered" evidence="9">
    <location>
        <begin position="672"/>
        <end position="739"/>
    </location>
</feature>
<feature type="region of interest" description="Disordered" evidence="9">
    <location>
        <begin position="753"/>
        <end position="1051"/>
    </location>
</feature>
<dbReference type="PhylomeDB" id="A0A0G4GVT2"/>
<dbReference type="STRING" id="1169540.A0A0G4GVT2"/>
<keyword evidence="1" id="KW-0493">Microtubule</keyword>
<dbReference type="GO" id="GO:0005524">
    <property type="term" value="F:ATP binding"/>
    <property type="evidence" value="ECO:0007669"/>
    <property type="project" value="UniProtKB-UniRule"/>
</dbReference>
<evidence type="ECO:0000256" key="3">
    <source>
        <dbReference type="ARBA" id="ARBA00022840"/>
    </source>
</evidence>
<dbReference type="SMART" id="SM00129">
    <property type="entry name" value="KISc"/>
    <property type="match status" value="1"/>
</dbReference>
<feature type="compositionally biased region" description="Basic and acidic residues" evidence="9">
    <location>
        <begin position="973"/>
        <end position="982"/>
    </location>
</feature>
<dbReference type="CDD" id="cd01370">
    <property type="entry name" value="KISc_KIP3_like"/>
    <property type="match status" value="1"/>
</dbReference>
<keyword evidence="5 7" id="KW-0505">Motor protein</keyword>
<protein>
    <recommendedName>
        <fullName evidence="6">Kinesin-like protein KIN-8B</fullName>
    </recommendedName>
</protein>
<accession>A0A0G4GVT2</accession>
<feature type="compositionally biased region" description="Polar residues" evidence="9">
    <location>
        <begin position="877"/>
        <end position="910"/>
    </location>
</feature>
<feature type="compositionally biased region" description="Basic and acidic residues" evidence="9">
    <location>
        <begin position="1020"/>
        <end position="1034"/>
    </location>
</feature>
<feature type="domain" description="Kinesin motor" evidence="10">
    <location>
        <begin position="80"/>
        <end position="426"/>
    </location>
</feature>
<dbReference type="GO" id="GO:0005874">
    <property type="term" value="C:microtubule"/>
    <property type="evidence" value="ECO:0007669"/>
    <property type="project" value="UniProtKB-KW"/>
</dbReference>
<evidence type="ECO:0000256" key="6">
    <source>
        <dbReference type="ARBA" id="ARBA00068376"/>
    </source>
</evidence>
<feature type="binding site" evidence="7">
    <location>
        <begin position="181"/>
        <end position="188"/>
    </location>
    <ligand>
        <name>ATP</name>
        <dbReference type="ChEBI" id="CHEBI:30616"/>
    </ligand>
</feature>
<dbReference type="InterPro" id="IPR027640">
    <property type="entry name" value="Kinesin-like_fam"/>
</dbReference>
<dbReference type="SUPFAM" id="SSF52540">
    <property type="entry name" value="P-loop containing nucleoside triphosphate hydrolases"/>
    <property type="match status" value="1"/>
</dbReference>
<evidence type="ECO:0000259" key="10">
    <source>
        <dbReference type="PROSITE" id="PS50067"/>
    </source>
</evidence>
<dbReference type="Pfam" id="PF00225">
    <property type="entry name" value="Kinesin"/>
    <property type="match status" value="1"/>
</dbReference>
<keyword evidence="4 8" id="KW-0175">Coiled coil</keyword>
<evidence type="ECO:0000256" key="2">
    <source>
        <dbReference type="ARBA" id="ARBA00022741"/>
    </source>
</evidence>
<dbReference type="EMBL" id="CDMY01000840">
    <property type="protein sequence ID" value="CEM35074.1"/>
    <property type="molecule type" value="Genomic_DNA"/>
</dbReference>
<keyword evidence="12" id="KW-1185">Reference proteome</keyword>
<dbReference type="InterPro" id="IPR027417">
    <property type="entry name" value="P-loop_NTPase"/>
</dbReference>
<dbReference type="VEuPathDB" id="CryptoDB:Vbra_18839"/>
<evidence type="ECO:0000256" key="4">
    <source>
        <dbReference type="ARBA" id="ARBA00023054"/>
    </source>
</evidence>
<sequence>MVSDPDTEERRKVPWKSKSKQGKALPQGASPMLQRPCSSDSQPRNDSPLPDEHGEWQPDGASGDIETDEYVDELGKGQSNVLVAVRCRPLQPREVREGVKHAVRIIDGKVVILIDPSQGQIDQHGQPVLDALRQNRSKEKRYAFDHVFDETTPQRTVYNNTTNFLISGVLQGFNATVFAYGATGAGKTFTMLGSYKEPGIMYMTLQDLFSQMDSQTDERGFEVKCSFLEIYNENIRDLLQPSSDYLDVREDPVKGITVAGISEFSADSAAEVMDLLLAGNRNRTQEPTDANQTSSRSHAVLQVTVQEKEKGQGVQAKFHVGKLSMIDLAGSERASQTNNRGIRMIEGANINRSLLALGNVINALADRSKHGKGTFIPYRDSKLTRLLKDSLGGNCRTVMIANISPSHIQFEDTHNTLKYANRAKNIKTKVTRNVLKVDFHVAKYQKIIEELRTEITELKAKLSSQRENPHSFALDGPIGAGAHDERMEQVESEMWRQEIMQHFEEKLQLKRNLIDLDRLLTENKIEKSRAQVAISRWEAKRDGAGDETPKEIKQITDRMRHVNQNLASNQQKKAEVEDRLRQNYAQLQKLQNELPRRVKNDDMRAFLQLLFRAHVVELGNIELQEINNMNASVLEQRDLEIENLRLQIRLRDNMIKEREALLSSEQLQKLEASKPPSYLPCKTTAEWTTGVPSPRTRKRPSPRGLVSQAPGNREAKTTMERNPSEAYLNSELKEVPVPDPRKIKGLQRIASHSKLAHSEPPGARRQPPVQQQQQQQQHDESTASVSVEDDRTTRGPVRRQTDQSVCSGDERSITPSPAPLRDVHADRCGRPRPYPLSVSDRPTNAGLLSSPHSSPRPRIAFDGSPERFRRRPPAAPGSNQQRLQQPNGVGSRNVSRQQSGAQSRTHSNDSLGDRGGGGHRALSQPPVGRDQRANRNKPMQKAYLPYLRPNQQQGQLANANGLGSKQPRRRNSRDRMKVERVYTGRVAQSPQPMEPLPLTPPNPRQQPLAPRRQVSGRNEPTSKRETPTPHERGVGRPPNLPPLSTADIYLR</sequence>
<dbReference type="Proteomes" id="UP000041254">
    <property type="component" value="Unassembled WGS sequence"/>
</dbReference>
<dbReference type="Gene3D" id="3.40.850.10">
    <property type="entry name" value="Kinesin motor domain"/>
    <property type="match status" value="1"/>
</dbReference>
<dbReference type="FunFam" id="3.40.850.10:FF:000056">
    <property type="entry name" value="Kinesin-like protein"/>
    <property type="match status" value="1"/>
</dbReference>
<feature type="coiled-coil region" evidence="8">
    <location>
        <begin position="552"/>
        <end position="593"/>
    </location>
</feature>
<dbReference type="InterPro" id="IPR036961">
    <property type="entry name" value="Kinesin_motor_dom_sf"/>
</dbReference>
<evidence type="ECO:0000256" key="9">
    <source>
        <dbReference type="SAM" id="MobiDB-lite"/>
    </source>
</evidence>
<dbReference type="GO" id="GO:0008017">
    <property type="term" value="F:microtubule binding"/>
    <property type="evidence" value="ECO:0007669"/>
    <property type="project" value="InterPro"/>
</dbReference>
<feature type="coiled-coil region" evidence="8">
    <location>
        <begin position="441"/>
        <end position="468"/>
    </location>
</feature>
<reference evidence="11 12" key="1">
    <citation type="submission" date="2014-11" db="EMBL/GenBank/DDBJ databases">
        <authorList>
            <person name="Zhu J."/>
            <person name="Qi W."/>
            <person name="Song R."/>
        </authorList>
    </citation>
    <scope>NUCLEOTIDE SEQUENCE [LARGE SCALE GENOMIC DNA]</scope>
</reference>
<evidence type="ECO:0000313" key="12">
    <source>
        <dbReference type="Proteomes" id="UP000041254"/>
    </source>
</evidence>
<dbReference type="InterPro" id="IPR001752">
    <property type="entry name" value="Kinesin_motor_dom"/>
</dbReference>
<evidence type="ECO:0000313" key="11">
    <source>
        <dbReference type="EMBL" id="CEM35074.1"/>
    </source>
</evidence>
<feature type="region of interest" description="Disordered" evidence="9">
    <location>
        <begin position="1"/>
        <end position="65"/>
    </location>
</feature>
<dbReference type="PROSITE" id="PS00411">
    <property type="entry name" value="KINESIN_MOTOR_1"/>
    <property type="match status" value="1"/>
</dbReference>
<dbReference type="PRINTS" id="PR00380">
    <property type="entry name" value="KINESINHEAVY"/>
</dbReference>
<dbReference type="InParanoid" id="A0A0G4GVT2"/>
<feature type="compositionally biased region" description="Polar residues" evidence="9">
    <location>
        <begin position="36"/>
        <end position="45"/>
    </location>
</feature>
<dbReference type="PANTHER" id="PTHR47968">
    <property type="entry name" value="CENTROMERE PROTEIN E"/>
    <property type="match status" value="1"/>
</dbReference>
<feature type="compositionally biased region" description="Low complexity" evidence="9">
    <location>
        <begin position="849"/>
        <end position="858"/>
    </location>
</feature>
<comment type="similarity">
    <text evidence="7">Belongs to the TRAFAC class myosin-kinesin ATPase superfamily. Kinesin family.</text>
</comment>
<feature type="compositionally biased region" description="Basic and acidic residues" evidence="9">
    <location>
        <begin position="713"/>
        <end position="723"/>
    </location>
</feature>
<dbReference type="GO" id="GO:0003777">
    <property type="term" value="F:microtubule motor activity"/>
    <property type="evidence" value="ECO:0007669"/>
    <property type="project" value="InterPro"/>
</dbReference>